<evidence type="ECO:0000313" key="1">
    <source>
        <dbReference type="EMBL" id="KAJ9644135.1"/>
    </source>
</evidence>
<name>A0ACC2Z9E9_9PEZI</name>
<protein>
    <submittedName>
        <fullName evidence="1">Uncharacterized protein</fullName>
    </submittedName>
</protein>
<organism evidence="1 2">
    <name type="scientific">Coniosporium tulheliwenetii</name>
    <dbReference type="NCBI Taxonomy" id="3383036"/>
    <lineage>
        <taxon>Eukaryota</taxon>
        <taxon>Fungi</taxon>
        <taxon>Dikarya</taxon>
        <taxon>Ascomycota</taxon>
        <taxon>Pezizomycotina</taxon>
        <taxon>Dothideomycetes</taxon>
        <taxon>Dothideomycetes incertae sedis</taxon>
        <taxon>Coniosporium</taxon>
    </lineage>
</organism>
<dbReference type="EMBL" id="JAPDRP010000010">
    <property type="protein sequence ID" value="KAJ9644135.1"/>
    <property type="molecule type" value="Genomic_DNA"/>
</dbReference>
<evidence type="ECO:0000313" key="2">
    <source>
        <dbReference type="Proteomes" id="UP001172680"/>
    </source>
</evidence>
<reference evidence="1" key="1">
    <citation type="submission" date="2022-10" db="EMBL/GenBank/DDBJ databases">
        <title>Culturing micro-colonial fungi from biological soil crusts in the Mojave desert and describing Neophaeococcomyces mojavensis, and introducing the new genera and species Taxawa tesnikishii.</title>
        <authorList>
            <person name="Kurbessoian T."/>
            <person name="Stajich J.E."/>
        </authorList>
    </citation>
    <scope>NUCLEOTIDE SEQUENCE</scope>
    <source>
        <strain evidence="1">JES_115</strain>
    </source>
</reference>
<keyword evidence="2" id="KW-1185">Reference proteome</keyword>
<proteinExistence type="predicted"/>
<dbReference type="Proteomes" id="UP001172680">
    <property type="component" value="Unassembled WGS sequence"/>
</dbReference>
<gene>
    <name evidence="1" type="ORF">H2199_004003</name>
</gene>
<accession>A0ACC2Z9E9</accession>
<comment type="caution">
    <text evidence="1">The sequence shown here is derived from an EMBL/GenBank/DDBJ whole genome shotgun (WGS) entry which is preliminary data.</text>
</comment>
<sequence>MASIAEKSKEQDLGAHQLELASGEDSVNGLDSIEETKPGTWVWLIALTTAIGGLLFGYDTGVISGVLVTIGHALGHELSDSEKELITAVTSGGAFVGAVIAGCIADKYGRKPCIWFASVLFTIGALVQGVSFNIAAMTAGRAIIGLGVGSAAMIVPLYISELAPTRFRGRMITISAFCITGGQVLAYAIDAAFEHVSHGWRYMVGLGGVPSVVLGILLFWCPESPRQLVFHNKPEECKVVLRKIYPNATEQQVDDKVRLIQHGVSQAVALNSKMSLWQTFKTLYGVPANLRALVVACGLMAIQQLCGFNTLMYYSATLFSIVGFKNAIAVGSVVAVTNWIFTGVALKYVDRIGRRNILIYTMWGMSFSLVIAAVAFHWIPIDTETLELQTEDAGWAGILVLVAIILFVASYATGLGNVPWTANELLPMEVRALGTMMITCTNWGPNMIVSSTFLQMMKGMTPSGAFGFYAGICFFGWIAVIFCYPEVAQMTLEQTRAVFEHGFGVRYAKQWRKQHQAELKERKHVASGFHSASPVILFGYDSSPFTQKVRLALRLKQIPYTFVLVPSMMPRPVLSESFHLLYRKIPVLALGRDLYCDTSLILEALEHAFPAPEYPSLYPLAADGRDYRPLMRGFASYWTDRPLFRVTTGLIPSSVWRTSFGADRAELIGHRLDPGKLEKKVPANLANLDMHLAMLEPLFSGAASEGNDGKEGWVFSTERPSAADIALYYQLDWGKDIAAGRGINSLTGGGTPDTNTEETAAVFNSERYPALCAWFDRFRDFVAALPSTETRTTDSEKAIAAIKAASLSPLDGVLVLTAAPAHVELDGRNGLLPGVEVAVAPDDTGRADPTYGTLLALTPEEVVIKPQRLGSVPPIDVRVHFPRLGFTVRPQQAAKL</sequence>